<dbReference type="SUPFAM" id="SSF103473">
    <property type="entry name" value="MFS general substrate transporter"/>
    <property type="match status" value="1"/>
</dbReference>
<feature type="transmembrane region" description="Helical" evidence="6">
    <location>
        <begin position="360"/>
        <end position="380"/>
    </location>
</feature>
<dbReference type="GO" id="GO:0022857">
    <property type="term" value="F:transmembrane transporter activity"/>
    <property type="evidence" value="ECO:0007669"/>
    <property type="project" value="InterPro"/>
</dbReference>
<feature type="transmembrane region" description="Helical" evidence="6">
    <location>
        <begin position="201"/>
        <end position="222"/>
    </location>
</feature>
<feature type="transmembrane region" description="Helical" evidence="6">
    <location>
        <begin position="292"/>
        <end position="309"/>
    </location>
</feature>
<feature type="transmembrane region" description="Helical" evidence="6">
    <location>
        <begin position="134"/>
        <end position="155"/>
    </location>
</feature>
<dbReference type="PANTHER" id="PTHR23513:SF11">
    <property type="entry name" value="STAPHYLOFERRIN A TRANSPORTER"/>
    <property type="match status" value="1"/>
</dbReference>
<dbReference type="CDD" id="cd06173">
    <property type="entry name" value="MFS_MefA_like"/>
    <property type="match status" value="1"/>
</dbReference>
<feature type="transmembrane region" description="Helical" evidence="6">
    <location>
        <begin position="35"/>
        <end position="58"/>
    </location>
</feature>
<protein>
    <submittedName>
        <fullName evidence="8">Putative transporter</fullName>
    </submittedName>
</protein>
<feature type="transmembrane region" description="Helical" evidence="6">
    <location>
        <begin position="234"/>
        <end position="255"/>
    </location>
</feature>
<name>W7IWX8_9PSEU</name>
<comment type="caution">
    <text evidence="8">The sequence shown here is derived from an EMBL/GenBank/DDBJ whole genome shotgun (WGS) entry which is preliminary data.</text>
</comment>
<keyword evidence="5 6" id="KW-0472">Membrane</keyword>
<dbReference type="PATRIC" id="fig|909613.9.peg.3746"/>
<dbReference type="Gene3D" id="1.20.1250.20">
    <property type="entry name" value="MFS general substrate transporter like domains"/>
    <property type="match status" value="1"/>
</dbReference>
<dbReference type="InterPro" id="IPR020846">
    <property type="entry name" value="MFS_dom"/>
</dbReference>
<organism evidence="8 9">
    <name type="scientific">Actinokineospora spheciospongiae</name>
    <dbReference type="NCBI Taxonomy" id="909613"/>
    <lineage>
        <taxon>Bacteria</taxon>
        <taxon>Bacillati</taxon>
        <taxon>Actinomycetota</taxon>
        <taxon>Actinomycetes</taxon>
        <taxon>Pseudonocardiales</taxon>
        <taxon>Pseudonocardiaceae</taxon>
        <taxon>Actinokineospora</taxon>
    </lineage>
</organism>
<dbReference type="EMBL" id="AYXG01000137">
    <property type="protein sequence ID" value="EWC60961.1"/>
    <property type="molecule type" value="Genomic_DNA"/>
</dbReference>
<dbReference type="Pfam" id="PF07690">
    <property type="entry name" value="MFS_1"/>
    <property type="match status" value="1"/>
</dbReference>
<evidence type="ECO:0000256" key="2">
    <source>
        <dbReference type="ARBA" id="ARBA00022475"/>
    </source>
</evidence>
<evidence type="ECO:0000256" key="6">
    <source>
        <dbReference type="SAM" id="Phobius"/>
    </source>
</evidence>
<dbReference type="OrthoDB" id="3685956at2"/>
<evidence type="ECO:0000259" key="7">
    <source>
        <dbReference type="PROSITE" id="PS50850"/>
    </source>
</evidence>
<keyword evidence="2" id="KW-1003">Cell membrane</keyword>
<evidence type="ECO:0000313" key="8">
    <source>
        <dbReference type="EMBL" id="EWC60961.1"/>
    </source>
</evidence>
<dbReference type="InterPro" id="IPR036259">
    <property type="entry name" value="MFS_trans_sf"/>
</dbReference>
<evidence type="ECO:0000256" key="4">
    <source>
        <dbReference type="ARBA" id="ARBA00022989"/>
    </source>
</evidence>
<evidence type="ECO:0000256" key="5">
    <source>
        <dbReference type="ARBA" id="ARBA00023136"/>
    </source>
</evidence>
<accession>W7IWX8</accession>
<comment type="subcellular location">
    <subcellularLocation>
        <location evidence="1">Cell membrane</location>
        <topology evidence="1">Multi-pass membrane protein</topology>
    </subcellularLocation>
</comment>
<dbReference type="STRING" id="909613.UO65_3745"/>
<dbReference type="PROSITE" id="PS50850">
    <property type="entry name" value="MFS"/>
    <property type="match status" value="1"/>
</dbReference>
<dbReference type="InterPro" id="IPR011701">
    <property type="entry name" value="MFS"/>
</dbReference>
<feature type="transmembrane region" description="Helical" evidence="6">
    <location>
        <begin position="330"/>
        <end position="354"/>
    </location>
</feature>
<dbReference type="RefSeq" id="WP_035284202.1">
    <property type="nucleotide sequence ID" value="NZ_AYXG01000137.1"/>
</dbReference>
<keyword evidence="3 6" id="KW-0812">Transmembrane</keyword>
<dbReference type="PRINTS" id="PR01988">
    <property type="entry name" value="EXPORTERBACE"/>
</dbReference>
<dbReference type="InterPro" id="IPR022324">
    <property type="entry name" value="Bacilysin_exporter_BacE_put"/>
</dbReference>
<feature type="transmembrane region" description="Helical" evidence="6">
    <location>
        <begin position="7"/>
        <end position="29"/>
    </location>
</feature>
<gene>
    <name evidence="8" type="ORF">UO65_3745</name>
</gene>
<dbReference type="PANTHER" id="PTHR23513">
    <property type="entry name" value="INTEGRAL MEMBRANE EFFLUX PROTEIN-RELATED"/>
    <property type="match status" value="1"/>
</dbReference>
<feature type="transmembrane region" description="Helical" evidence="6">
    <location>
        <begin position="267"/>
        <end position="286"/>
    </location>
</feature>
<keyword evidence="9" id="KW-1185">Reference proteome</keyword>
<keyword evidence="4 6" id="KW-1133">Transmembrane helix</keyword>
<reference evidence="8 9" key="1">
    <citation type="journal article" date="2014" name="Genome Announc.">
        <title>Draft Genome Sequence of the Antitrypanosomally Active Sponge-Associated Bacterium Actinokineospora sp. Strain EG49.</title>
        <authorList>
            <person name="Harjes J."/>
            <person name="Ryu T."/>
            <person name="Abdelmohsen U.R."/>
            <person name="Moitinho-Silva L."/>
            <person name="Horn H."/>
            <person name="Ravasi T."/>
            <person name="Hentschel U."/>
        </authorList>
    </citation>
    <scope>NUCLEOTIDE SEQUENCE [LARGE SCALE GENOMIC DNA]</scope>
    <source>
        <strain evidence="8 9">EG49</strain>
    </source>
</reference>
<evidence type="ECO:0000256" key="1">
    <source>
        <dbReference type="ARBA" id="ARBA00004651"/>
    </source>
</evidence>
<feature type="domain" description="Major facilitator superfamily (MFS) profile" evidence="7">
    <location>
        <begin position="1"/>
        <end position="183"/>
    </location>
</feature>
<evidence type="ECO:0000313" key="9">
    <source>
        <dbReference type="Proteomes" id="UP000019277"/>
    </source>
</evidence>
<proteinExistence type="predicted"/>
<dbReference type="Proteomes" id="UP000019277">
    <property type="component" value="Unassembled WGS sequence"/>
</dbReference>
<evidence type="ECO:0000256" key="3">
    <source>
        <dbReference type="ARBA" id="ARBA00022692"/>
    </source>
</evidence>
<sequence>MRNTRDLVLIASGAGVSLFGSAVTLLVLLVHFKEFGAFAVTAVLIAEFLPIALGAPLAGLLVDRLPNRRLMIAGQVLQGAAVLGIVATLGNLAATLVLLFALGCGTAVVNPAAAALVPAVVGEDGATRGYSWIATGRALGTLAGSAAGGVLVAALGTERALLVDACTYAVQALGLCLVRAERRPERGGGRVRAADGIRHLRADRVLSTSATCLAIACLGVMFTEVANVFYVTDVLGGDVVLLGVLHACWMVGMLVGVRLVTGLRTATALLVGLGSSCAVMGAAMVLPAAVPFTAAVVVGYALGGITNGAQNVINQALVRLRTPDALRGRAFAAMGSVLMTANVTGMVTGGVLTGLVGPRWTFALAGIPAVLVGLASVAVARGRVASKFNA</sequence>
<dbReference type="eggNOG" id="COG2814">
    <property type="taxonomic scope" value="Bacteria"/>
</dbReference>
<dbReference type="GO" id="GO:0005886">
    <property type="term" value="C:plasma membrane"/>
    <property type="evidence" value="ECO:0007669"/>
    <property type="project" value="UniProtKB-SubCell"/>
</dbReference>
<dbReference type="AlphaFoldDB" id="W7IWX8"/>